<dbReference type="FunFam" id="3.40.50.1100:FF:000003">
    <property type="entry name" value="Cystathionine beta-synthase"/>
    <property type="match status" value="1"/>
</dbReference>
<dbReference type="Pfam" id="PF00291">
    <property type="entry name" value="PALP"/>
    <property type="match status" value="1"/>
</dbReference>
<dbReference type="SUPFAM" id="SSF53686">
    <property type="entry name" value="Tryptophan synthase beta subunit-like PLP-dependent enzymes"/>
    <property type="match status" value="1"/>
</dbReference>
<dbReference type="PANTHER" id="PTHR10314">
    <property type="entry name" value="CYSTATHIONINE BETA-SYNTHASE"/>
    <property type="match status" value="1"/>
</dbReference>
<dbReference type="KEGG" id="fcy:FRACYDRAFT_172515"/>
<dbReference type="GO" id="GO:0009069">
    <property type="term" value="P:serine family amino acid metabolic process"/>
    <property type="evidence" value="ECO:0007669"/>
    <property type="project" value="UniProtKB-ARBA"/>
</dbReference>
<dbReference type="Proteomes" id="UP000095751">
    <property type="component" value="Unassembled WGS sequence"/>
</dbReference>
<comment type="cofactor">
    <cofactor evidence="1">
        <name>pyridoxal 5'-phosphate</name>
        <dbReference type="ChEBI" id="CHEBI:597326"/>
    </cofactor>
</comment>
<keyword evidence="6" id="KW-1185">Reference proteome</keyword>
<dbReference type="EMBL" id="KV784366">
    <property type="protein sequence ID" value="OEU11820.1"/>
    <property type="molecule type" value="Genomic_DNA"/>
</dbReference>
<keyword evidence="3" id="KW-0663">Pyridoxal phosphate</keyword>
<evidence type="ECO:0000313" key="6">
    <source>
        <dbReference type="Proteomes" id="UP000095751"/>
    </source>
</evidence>
<feature type="domain" description="Tryptophan synthase beta chain-like PALP" evidence="4">
    <location>
        <begin position="2"/>
        <end position="312"/>
    </location>
</feature>
<accession>A0A1E7F0Q7</accession>
<dbReference type="AlphaFoldDB" id="A0A1E7F0Q7"/>
<dbReference type="InterPro" id="IPR050214">
    <property type="entry name" value="Cys_Synth/Cystath_Beta-Synth"/>
</dbReference>
<dbReference type="OrthoDB" id="10259545at2759"/>
<dbReference type="GO" id="GO:0006534">
    <property type="term" value="P:cysteine metabolic process"/>
    <property type="evidence" value="ECO:0007669"/>
    <property type="project" value="UniProtKB-ARBA"/>
</dbReference>
<name>A0A1E7F0Q7_9STRA</name>
<dbReference type="InterPro" id="IPR001926">
    <property type="entry name" value="TrpB-like_PALP"/>
</dbReference>
<evidence type="ECO:0000259" key="4">
    <source>
        <dbReference type="Pfam" id="PF00291"/>
    </source>
</evidence>
<sequence>MVGNTPLIKLSDEITGTPGITIYAKAEFANPLSSVKDRLALSIIETAEKEGKLKKGDTVIEATSGNTGIAVAMMCAQRGYKCVITMAEPFSVERRKLMRMLGAQVIVTPKAGKGKGMVDKAAELAEKHGWFLCHQFETDANWKIHEETTGPEIINDLAKINAKCDYWVTGYGTGGTFHGAGKYIKENSPTTKIVLSEPGAAALIDSGIQTKRNDDGSPAETHPAFAAHPIQGWTPDFIPLVLEKGLAMNGDNKLMDEYVSIPDGVAVETSMKLARTQGILTGISGGATVWAAIETAKNSAKKGDVIVCMLPDTGERYLSTPLFASIDADMNDAELKIARSTPSFILEPN</sequence>
<dbReference type="Gene3D" id="3.40.50.1100">
    <property type="match status" value="2"/>
</dbReference>
<evidence type="ECO:0000313" key="5">
    <source>
        <dbReference type="EMBL" id="OEU11820.1"/>
    </source>
</evidence>
<evidence type="ECO:0000256" key="2">
    <source>
        <dbReference type="ARBA" id="ARBA00007103"/>
    </source>
</evidence>
<dbReference type="InParanoid" id="A0A1E7F0Q7"/>
<evidence type="ECO:0000256" key="1">
    <source>
        <dbReference type="ARBA" id="ARBA00001933"/>
    </source>
</evidence>
<comment type="similarity">
    <text evidence="2">Belongs to the cysteine synthase/cystathionine beta-synthase family.</text>
</comment>
<protein>
    <submittedName>
        <fullName evidence="5">Cysteine synthase</fullName>
    </submittedName>
</protein>
<dbReference type="InterPro" id="IPR036052">
    <property type="entry name" value="TrpB-like_PALP_sf"/>
</dbReference>
<gene>
    <name evidence="5" type="ORF">FRACYDRAFT_172515</name>
</gene>
<organism evidence="5 6">
    <name type="scientific">Fragilariopsis cylindrus CCMP1102</name>
    <dbReference type="NCBI Taxonomy" id="635003"/>
    <lineage>
        <taxon>Eukaryota</taxon>
        <taxon>Sar</taxon>
        <taxon>Stramenopiles</taxon>
        <taxon>Ochrophyta</taxon>
        <taxon>Bacillariophyta</taxon>
        <taxon>Bacillariophyceae</taxon>
        <taxon>Bacillariophycidae</taxon>
        <taxon>Bacillariales</taxon>
        <taxon>Bacillariaceae</taxon>
        <taxon>Fragilariopsis</taxon>
    </lineage>
</organism>
<proteinExistence type="inferred from homology"/>
<dbReference type="CDD" id="cd01561">
    <property type="entry name" value="CBS_like"/>
    <property type="match status" value="1"/>
</dbReference>
<reference evidence="5 6" key="1">
    <citation type="submission" date="2016-09" db="EMBL/GenBank/DDBJ databases">
        <title>Extensive genetic diversity and differential bi-allelic expression allows diatom success in the polar Southern Ocean.</title>
        <authorList>
            <consortium name="DOE Joint Genome Institute"/>
            <person name="Mock T."/>
            <person name="Otillar R.P."/>
            <person name="Strauss J."/>
            <person name="Dupont C."/>
            <person name="Frickenhaus S."/>
            <person name="Maumus F."/>
            <person name="Mcmullan M."/>
            <person name="Sanges R."/>
            <person name="Schmutz J."/>
            <person name="Toseland A."/>
            <person name="Valas R."/>
            <person name="Veluchamy A."/>
            <person name="Ward B.J."/>
            <person name="Allen A."/>
            <person name="Barry K."/>
            <person name="Falciatore A."/>
            <person name="Ferrante M."/>
            <person name="Fortunato A.E."/>
            <person name="Gloeckner G."/>
            <person name="Gruber A."/>
            <person name="Hipkin R."/>
            <person name="Janech M."/>
            <person name="Kroth P."/>
            <person name="Leese F."/>
            <person name="Lindquist E."/>
            <person name="Lyon B.R."/>
            <person name="Martin J."/>
            <person name="Mayer C."/>
            <person name="Parker M."/>
            <person name="Quesneville H."/>
            <person name="Raymond J."/>
            <person name="Uhlig C."/>
            <person name="Valentin K.U."/>
            <person name="Worden A.Z."/>
            <person name="Armbrust E.V."/>
            <person name="Bowler C."/>
            <person name="Green B."/>
            <person name="Moulton V."/>
            <person name="Van Oosterhout C."/>
            <person name="Grigoriev I."/>
        </authorList>
    </citation>
    <scope>NUCLEOTIDE SEQUENCE [LARGE SCALE GENOMIC DNA]</scope>
    <source>
        <strain evidence="5 6">CCMP1102</strain>
    </source>
</reference>
<dbReference type="GO" id="GO:0044272">
    <property type="term" value="P:sulfur compound biosynthetic process"/>
    <property type="evidence" value="ECO:0007669"/>
    <property type="project" value="UniProtKB-ARBA"/>
</dbReference>
<evidence type="ECO:0000256" key="3">
    <source>
        <dbReference type="ARBA" id="ARBA00022898"/>
    </source>
</evidence>